<dbReference type="OrthoDB" id="5946419at2"/>
<dbReference type="InterPro" id="IPR003754">
    <property type="entry name" value="4pyrrol_synth_uPrphyn_synth"/>
</dbReference>
<dbReference type="GO" id="GO:0006780">
    <property type="term" value="P:uroporphyrinogen III biosynthetic process"/>
    <property type="evidence" value="ECO:0007669"/>
    <property type="project" value="InterPro"/>
</dbReference>
<keyword evidence="3" id="KW-1185">Reference proteome</keyword>
<dbReference type="InterPro" id="IPR039793">
    <property type="entry name" value="UROS/Hem4"/>
</dbReference>
<gene>
    <name evidence="2" type="ORF">EV668_2208</name>
</gene>
<evidence type="ECO:0000313" key="2">
    <source>
        <dbReference type="EMBL" id="TDR94917.1"/>
    </source>
</evidence>
<evidence type="ECO:0000313" key="3">
    <source>
        <dbReference type="Proteomes" id="UP000295122"/>
    </source>
</evidence>
<dbReference type="InterPro" id="IPR036108">
    <property type="entry name" value="4pyrrol_syn_uPrphyn_synt_sf"/>
</dbReference>
<comment type="caution">
    <text evidence="2">The sequence shown here is derived from an EMBL/GenBank/DDBJ whole genome shotgun (WGS) entry which is preliminary data.</text>
</comment>
<proteinExistence type="predicted"/>
<protein>
    <submittedName>
        <fullName evidence="2">Uroporphyrinogen-III synthase</fullName>
    </submittedName>
</protein>
<accession>A0A4R7CDK6</accession>
<dbReference type="CDD" id="cd06578">
    <property type="entry name" value="HemD"/>
    <property type="match status" value="1"/>
</dbReference>
<dbReference type="SUPFAM" id="SSF69618">
    <property type="entry name" value="HemD-like"/>
    <property type="match status" value="1"/>
</dbReference>
<dbReference type="PANTHER" id="PTHR40082">
    <property type="entry name" value="BLR5956 PROTEIN"/>
    <property type="match status" value="1"/>
</dbReference>
<name>A0A4R7CDK6_9HYPH</name>
<dbReference type="RefSeq" id="WP_133769769.1">
    <property type="nucleotide sequence ID" value="NZ_SNZR01000011.1"/>
</dbReference>
<dbReference type="Gene3D" id="3.40.50.10090">
    <property type="match status" value="2"/>
</dbReference>
<dbReference type="Proteomes" id="UP000295122">
    <property type="component" value="Unassembled WGS sequence"/>
</dbReference>
<dbReference type="PANTHER" id="PTHR40082:SF1">
    <property type="entry name" value="BLR5956 PROTEIN"/>
    <property type="match status" value="1"/>
</dbReference>
<reference evidence="2 3" key="1">
    <citation type="submission" date="2019-03" db="EMBL/GenBank/DDBJ databases">
        <title>Genomic Encyclopedia of Type Strains, Phase IV (KMG-IV): sequencing the most valuable type-strain genomes for metagenomic binning, comparative biology and taxonomic classification.</title>
        <authorList>
            <person name="Goeker M."/>
        </authorList>
    </citation>
    <scope>NUCLEOTIDE SEQUENCE [LARGE SCALE GENOMIC DNA]</scope>
    <source>
        <strain evidence="2 3">DSM 25903</strain>
    </source>
</reference>
<dbReference type="AlphaFoldDB" id="A0A4R7CDK6"/>
<dbReference type="EMBL" id="SNZR01000011">
    <property type="protein sequence ID" value="TDR94917.1"/>
    <property type="molecule type" value="Genomic_DNA"/>
</dbReference>
<dbReference type="GO" id="GO:0004852">
    <property type="term" value="F:uroporphyrinogen-III synthase activity"/>
    <property type="evidence" value="ECO:0007669"/>
    <property type="project" value="InterPro"/>
</dbReference>
<evidence type="ECO:0000259" key="1">
    <source>
        <dbReference type="Pfam" id="PF02602"/>
    </source>
</evidence>
<sequence>MAGGLEGRRIVVPESRELDLFAGMLERQGATTIRCPLVTILDLDDPAPAEAWLRRLADGAFDDVILFTGEGLRRLMDIADKAGFAEAATAALARTRKIVRGPKPVKALRAIGLGPDVTAAEPTSAGLIETLSGLDLRGRRVGMQAYPGQSPDLDEFLGSAGASVDRVLPYRYASHEEDRRVAAVIDEMASGTVDLIAFTARPQIKRLREVAERHGREEALAEAMRRTRIAAVGPIVGRTIEEAGWRVAVAPEESFHLKPMIATMRALFEDAGSPAGAR</sequence>
<dbReference type="Pfam" id="PF02602">
    <property type="entry name" value="HEM4"/>
    <property type="match status" value="1"/>
</dbReference>
<organism evidence="2 3">
    <name type="scientific">Enterovirga rhinocerotis</name>
    <dbReference type="NCBI Taxonomy" id="1339210"/>
    <lineage>
        <taxon>Bacteria</taxon>
        <taxon>Pseudomonadati</taxon>
        <taxon>Pseudomonadota</taxon>
        <taxon>Alphaproteobacteria</taxon>
        <taxon>Hyphomicrobiales</taxon>
        <taxon>Methylobacteriaceae</taxon>
        <taxon>Enterovirga</taxon>
    </lineage>
</organism>
<feature type="domain" description="Tetrapyrrole biosynthesis uroporphyrinogen III synthase" evidence="1">
    <location>
        <begin position="21"/>
        <end position="253"/>
    </location>
</feature>